<organism evidence="2 3">
    <name type="scientific">Favolaschia claudopus</name>
    <dbReference type="NCBI Taxonomy" id="2862362"/>
    <lineage>
        <taxon>Eukaryota</taxon>
        <taxon>Fungi</taxon>
        <taxon>Dikarya</taxon>
        <taxon>Basidiomycota</taxon>
        <taxon>Agaricomycotina</taxon>
        <taxon>Agaricomycetes</taxon>
        <taxon>Agaricomycetidae</taxon>
        <taxon>Agaricales</taxon>
        <taxon>Marasmiineae</taxon>
        <taxon>Mycenaceae</taxon>
        <taxon>Favolaschia</taxon>
    </lineage>
</organism>
<proteinExistence type="predicted"/>
<feature type="region of interest" description="Disordered" evidence="1">
    <location>
        <begin position="176"/>
        <end position="211"/>
    </location>
</feature>
<evidence type="ECO:0000313" key="3">
    <source>
        <dbReference type="Proteomes" id="UP001362999"/>
    </source>
</evidence>
<name>A0AAW0ALF9_9AGAR</name>
<dbReference type="AlphaFoldDB" id="A0AAW0ALF9"/>
<gene>
    <name evidence="2" type="ORF">R3P38DRAFT_2788050</name>
</gene>
<evidence type="ECO:0000313" key="2">
    <source>
        <dbReference type="EMBL" id="KAK7013782.1"/>
    </source>
</evidence>
<feature type="region of interest" description="Disordered" evidence="1">
    <location>
        <begin position="114"/>
        <end position="155"/>
    </location>
</feature>
<comment type="caution">
    <text evidence="2">The sequence shown here is derived from an EMBL/GenBank/DDBJ whole genome shotgun (WGS) entry which is preliminary data.</text>
</comment>
<dbReference type="Proteomes" id="UP001362999">
    <property type="component" value="Unassembled WGS sequence"/>
</dbReference>
<sequence>MWRVQSAGSTAVEIGAKEGKNYRDNVIAQTHSPERRYVKIIILHMDVVWVEGPELLTTSTGDMSGRQYRRMQYRAREGANVGYKRPGSSWSCRFSSPPAIGWDMHASRATVSSTTPAIGEASHPSTIPSLKTHKSLVSRPQDPERDGQERRRTNEVKITPCPRPLQLPAPALIRSKEQEHHREGQVDETQPKRRYHRGQTPSAPIHTRAGNMELTPSRWADAGGGVGARRYWIHALGGGGEDLEVEGFRKGVKGLFEKYELSRRAAKVGAKVDGLDSHAEVELILRVPSIGSIAITESIADVDRVEMEPVQGSGKQIVAPFIRGLGLGVP</sequence>
<evidence type="ECO:0000256" key="1">
    <source>
        <dbReference type="SAM" id="MobiDB-lite"/>
    </source>
</evidence>
<feature type="compositionally biased region" description="Basic and acidic residues" evidence="1">
    <location>
        <begin position="141"/>
        <end position="155"/>
    </location>
</feature>
<keyword evidence="3" id="KW-1185">Reference proteome</keyword>
<protein>
    <submittedName>
        <fullName evidence="2">Uncharacterized protein</fullName>
    </submittedName>
</protein>
<accession>A0AAW0ALF9</accession>
<feature type="compositionally biased region" description="Basic and acidic residues" evidence="1">
    <location>
        <begin position="176"/>
        <end position="191"/>
    </location>
</feature>
<reference evidence="2 3" key="1">
    <citation type="journal article" date="2024" name="J Genomics">
        <title>Draft genome sequencing and assembly of Favolaschia claudopus CIRM-BRFM 2984 isolated from oak limbs.</title>
        <authorList>
            <person name="Navarro D."/>
            <person name="Drula E."/>
            <person name="Chaduli D."/>
            <person name="Cazenave R."/>
            <person name="Ahrendt S."/>
            <person name="Wang J."/>
            <person name="Lipzen A."/>
            <person name="Daum C."/>
            <person name="Barry K."/>
            <person name="Grigoriev I.V."/>
            <person name="Favel A."/>
            <person name="Rosso M.N."/>
            <person name="Martin F."/>
        </authorList>
    </citation>
    <scope>NUCLEOTIDE SEQUENCE [LARGE SCALE GENOMIC DNA]</scope>
    <source>
        <strain evidence="2 3">CIRM-BRFM 2984</strain>
    </source>
</reference>
<dbReference type="EMBL" id="JAWWNJ010000058">
    <property type="protein sequence ID" value="KAK7013782.1"/>
    <property type="molecule type" value="Genomic_DNA"/>
</dbReference>